<comment type="caution">
    <text evidence="1">The sequence shown here is derived from an EMBL/GenBank/DDBJ whole genome shotgun (WGS) entry which is preliminary data.</text>
</comment>
<dbReference type="GO" id="GO:0015627">
    <property type="term" value="C:type II protein secretion system complex"/>
    <property type="evidence" value="ECO:0007669"/>
    <property type="project" value="TreeGrafter"/>
</dbReference>
<reference evidence="1" key="1">
    <citation type="journal article" date="2012" name="PLoS ONE">
        <title>Gene sets for utilization of primary and secondary nutrition supplies in the distal gut of endangered iberian lynx.</title>
        <authorList>
            <person name="Alcaide M."/>
            <person name="Messina E."/>
            <person name="Richter M."/>
            <person name="Bargiela R."/>
            <person name="Peplies J."/>
            <person name="Huws S.A."/>
            <person name="Newbold C.J."/>
            <person name="Golyshin P.N."/>
            <person name="Simon M.A."/>
            <person name="Lopez G."/>
            <person name="Yakimov M.M."/>
            <person name="Ferrer M."/>
        </authorList>
    </citation>
    <scope>NUCLEOTIDE SEQUENCE</scope>
</reference>
<dbReference type="InterPro" id="IPR010994">
    <property type="entry name" value="RuvA_2-like"/>
</dbReference>
<evidence type="ECO:0000313" key="1">
    <source>
        <dbReference type="EMBL" id="EJW89290.1"/>
    </source>
</evidence>
<organism evidence="1">
    <name type="scientific">gut metagenome</name>
    <dbReference type="NCBI Taxonomy" id="749906"/>
    <lineage>
        <taxon>unclassified sequences</taxon>
        <taxon>metagenomes</taxon>
        <taxon>organismal metagenomes</taxon>
    </lineage>
</organism>
<dbReference type="EMBL" id="AMCI01009572">
    <property type="protein sequence ID" value="EJW89290.1"/>
    <property type="molecule type" value="Genomic_DNA"/>
</dbReference>
<proteinExistence type="predicted"/>
<dbReference type="PANTHER" id="PTHR21180">
    <property type="entry name" value="ENDONUCLEASE/EXONUCLEASE/PHOSPHATASE FAMILY DOMAIN-CONTAINING PROTEIN 1"/>
    <property type="match status" value="1"/>
</dbReference>
<name>J9BNX7_9ZZZZ</name>
<dbReference type="InterPro" id="IPR051675">
    <property type="entry name" value="Endo/Exo/Phosphatase_dom_1"/>
</dbReference>
<dbReference type="PANTHER" id="PTHR21180:SF32">
    <property type="entry name" value="ENDONUCLEASE_EXONUCLEASE_PHOSPHATASE FAMILY DOMAIN-CONTAINING PROTEIN 1"/>
    <property type="match status" value="1"/>
</dbReference>
<dbReference type="SUPFAM" id="SSF47781">
    <property type="entry name" value="RuvA domain 2-like"/>
    <property type="match status" value="3"/>
</dbReference>
<dbReference type="AlphaFoldDB" id="J9BNX7"/>
<gene>
    <name evidence="1" type="ORF">EVA_22605</name>
</gene>
<protein>
    <recommendedName>
        <fullName evidence="2">Helix-hairpin-helix domain-containing protein</fullName>
    </recommendedName>
</protein>
<evidence type="ECO:0008006" key="2">
    <source>
        <dbReference type="Google" id="ProtNLM"/>
    </source>
</evidence>
<dbReference type="Gene3D" id="1.10.150.310">
    <property type="entry name" value="Tex RuvX-like domain-like"/>
    <property type="match status" value="2"/>
</dbReference>
<dbReference type="GO" id="GO:0015628">
    <property type="term" value="P:protein secretion by the type II secretion system"/>
    <property type="evidence" value="ECO:0007669"/>
    <property type="project" value="TreeGrafter"/>
</dbReference>
<sequence length="308" mass="36283">MGKKRFSKSEMRGFLFLFALLLAGITFHYFRDLFFQKPTPIISLSDKEIRELKDFQEQIRQDSIQRERLFQARQRQSKKREKRIIQPFPFNPNTADSATLARIGLSDWQIENLLKYRRKGGKWKKPQDFARLYGLSDADFQQLLPYIRIPKDSAQMAKTMAKARRDSIHNQYPKKYEKGVVLFLNEVDTTALKGIPGIGSYYAQKICRYRERLGGFVSIDQLDEIEGLPTDIKDWFQLGQTTSVVPLPINQRSFKELLRHPYLNYEQVKAICNYVRKYGKITSWEELSNDPAFTAEDIQRLRPYISFR</sequence>
<accession>J9BNX7</accession>
<dbReference type="Pfam" id="PF12836">
    <property type="entry name" value="HHH_3"/>
    <property type="match status" value="1"/>
</dbReference>